<feature type="transmembrane region" description="Helical" evidence="6">
    <location>
        <begin position="288"/>
        <end position="311"/>
    </location>
</feature>
<dbReference type="GO" id="GO:0005886">
    <property type="term" value="C:plasma membrane"/>
    <property type="evidence" value="ECO:0007669"/>
    <property type="project" value="UniProtKB-SubCell"/>
</dbReference>
<feature type="domain" description="Major facilitator superfamily (MFS) profile" evidence="7">
    <location>
        <begin position="29"/>
        <end position="470"/>
    </location>
</feature>
<evidence type="ECO:0000256" key="6">
    <source>
        <dbReference type="SAM" id="Phobius"/>
    </source>
</evidence>
<dbReference type="InterPro" id="IPR011701">
    <property type="entry name" value="MFS"/>
</dbReference>
<dbReference type="AlphaFoldDB" id="A0A387HD27"/>
<evidence type="ECO:0000313" key="9">
    <source>
        <dbReference type="Proteomes" id="UP000271554"/>
    </source>
</evidence>
<dbReference type="PROSITE" id="PS50850">
    <property type="entry name" value="MFS"/>
    <property type="match status" value="1"/>
</dbReference>
<feature type="transmembrane region" description="Helical" evidence="6">
    <location>
        <begin position="67"/>
        <end position="86"/>
    </location>
</feature>
<dbReference type="RefSeq" id="WP_162952406.1">
    <property type="nucleotide sequence ID" value="NZ_CP032698.1"/>
</dbReference>
<feature type="transmembrane region" description="Helical" evidence="6">
    <location>
        <begin position="375"/>
        <end position="395"/>
    </location>
</feature>
<feature type="transmembrane region" description="Helical" evidence="6">
    <location>
        <begin position="218"/>
        <end position="238"/>
    </location>
</feature>
<sequence>MAEFMTVEGLPQDVVARVAGLSVRRRWGAALTVCLGLFLLGLDLTVLNVAVPDLRDDLNASMRQTQWIVDAYVLALGGLVLTSGGLTDRLGRRRAFVAGLVVCTVSSAAGGLVHSLGQIIATRAAMGVGAALLMPATLCVITDLFPDPGPRRSAIALWAAVGGLGGACGPVVGGRLVETTSWRAAFWINIPIAVLAIVLALALVPADPPRSSLPRPRFDVPGAVLSASGLLVLVWTVIESPGRGWTDPLTLGAYAVAGLLLAGFLVVEHRSAAPVLPLTLVRPARVSTAAVALAMMSFALFGALFVITLYLQGVLGYTPWQAGVRVLPLPGGLMAGAAISLWVTSCRGEKTGVLLGLITVVGAFGFLSYTSAESGYGRLLVFLVLSGAGAGLTAATTTACVMNGVPPSHAGLGSSVNDATRQVGAALGVAVQGSLLSSAYTSHLDDTFAHAASPLPLTSSTRPTTCCRQRRLPTGYRREHVSGCARRRRTRSYTGCRMRRSPRPP</sequence>
<name>A0A387HD27_9ACTN</name>
<feature type="transmembrane region" description="Helical" evidence="6">
    <location>
        <begin position="184"/>
        <end position="206"/>
    </location>
</feature>
<feature type="transmembrane region" description="Helical" evidence="6">
    <location>
        <begin position="95"/>
        <end position="114"/>
    </location>
</feature>
<feature type="transmembrane region" description="Helical" evidence="6">
    <location>
        <begin position="351"/>
        <end position="369"/>
    </location>
</feature>
<protein>
    <submittedName>
        <fullName evidence="8">Antiseptic resistance protein</fullName>
    </submittedName>
</protein>
<keyword evidence="2 6" id="KW-0812">Transmembrane</keyword>
<dbReference type="Pfam" id="PF07690">
    <property type="entry name" value="MFS_1"/>
    <property type="match status" value="1"/>
</dbReference>
<dbReference type="SUPFAM" id="SSF103473">
    <property type="entry name" value="MFS general substrate transporter"/>
    <property type="match status" value="1"/>
</dbReference>
<gene>
    <name evidence="8" type="primary">qacA_3</name>
    <name evidence="8" type="ORF">DWB77_00770</name>
</gene>
<keyword evidence="4 6" id="KW-0472">Membrane</keyword>
<dbReference type="GO" id="GO:0022857">
    <property type="term" value="F:transmembrane transporter activity"/>
    <property type="evidence" value="ECO:0007669"/>
    <property type="project" value="InterPro"/>
</dbReference>
<feature type="transmembrane region" description="Helical" evidence="6">
    <location>
        <begin position="27"/>
        <end position="47"/>
    </location>
</feature>
<comment type="subcellular location">
    <subcellularLocation>
        <location evidence="1">Cell membrane</location>
        <topology evidence="1">Multi-pass membrane protein</topology>
    </subcellularLocation>
</comment>
<dbReference type="PANTHER" id="PTHR42718">
    <property type="entry name" value="MAJOR FACILITATOR SUPERFAMILY MULTIDRUG TRANSPORTER MFSC"/>
    <property type="match status" value="1"/>
</dbReference>
<evidence type="ECO:0000256" key="1">
    <source>
        <dbReference type="ARBA" id="ARBA00004651"/>
    </source>
</evidence>
<feature type="transmembrane region" description="Helical" evidence="6">
    <location>
        <begin position="153"/>
        <end position="172"/>
    </location>
</feature>
<evidence type="ECO:0000256" key="4">
    <source>
        <dbReference type="ARBA" id="ARBA00023136"/>
    </source>
</evidence>
<dbReference type="KEGG" id="shun:DWB77_00770"/>
<dbReference type="InterPro" id="IPR036259">
    <property type="entry name" value="MFS_trans_sf"/>
</dbReference>
<organism evidence="8 9">
    <name type="scientific">Streptomyces hundungensis</name>
    <dbReference type="NCBI Taxonomy" id="1077946"/>
    <lineage>
        <taxon>Bacteria</taxon>
        <taxon>Bacillati</taxon>
        <taxon>Actinomycetota</taxon>
        <taxon>Actinomycetes</taxon>
        <taxon>Kitasatosporales</taxon>
        <taxon>Streptomycetaceae</taxon>
        <taxon>Streptomyces</taxon>
    </lineage>
</organism>
<evidence type="ECO:0000313" key="8">
    <source>
        <dbReference type="EMBL" id="AYG78662.1"/>
    </source>
</evidence>
<accession>A0A387HD27</accession>
<reference evidence="8 9" key="1">
    <citation type="submission" date="2018-10" db="EMBL/GenBank/DDBJ databases">
        <title>Relationship between Morphology and Antimicrobial Activity in Streptomyces.</title>
        <authorList>
            <person name="Kang H.J."/>
            <person name="Kim S.B."/>
        </authorList>
    </citation>
    <scope>NUCLEOTIDE SEQUENCE [LARGE SCALE GENOMIC DNA]</scope>
    <source>
        <strain evidence="8 9">BH38</strain>
    </source>
</reference>
<dbReference type="CDD" id="cd17321">
    <property type="entry name" value="MFS_MMR_MDR_like"/>
    <property type="match status" value="1"/>
</dbReference>
<feature type="transmembrane region" description="Helical" evidence="6">
    <location>
        <begin position="250"/>
        <end position="267"/>
    </location>
</feature>
<keyword evidence="5" id="KW-0046">Antibiotic resistance</keyword>
<evidence type="ECO:0000256" key="2">
    <source>
        <dbReference type="ARBA" id="ARBA00022692"/>
    </source>
</evidence>
<dbReference type="Gene3D" id="1.20.1720.10">
    <property type="entry name" value="Multidrug resistance protein D"/>
    <property type="match status" value="1"/>
</dbReference>
<keyword evidence="9" id="KW-1185">Reference proteome</keyword>
<dbReference type="EMBL" id="CP032698">
    <property type="protein sequence ID" value="AYG78662.1"/>
    <property type="molecule type" value="Genomic_DNA"/>
</dbReference>
<evidence type="ECO:0000256" key="5">
    <source>
        <dbReference type="ARBA" id="ARBA00023251"/>
    </source>
</evidence>
<feature type="transmembrane region" description="Helical" evidence="6">
    <location>
        <begin position="323"/>
        <end position="344"/>
    </location>
</feature>
<proteinExistence type="predicted"/>
<keyword evidence="3 6" id="KW-1133">Transmembrane helix</keyword>
<evidence type="ECO:0000259" key="7">
    <source>
        <dbReference type="PROSITE" id="PS50850"/>
    </source>
</evidence>
<dbReference type="PRINTS" id="PR01036">
    <property type="entry name" value="TCRTETB"/>
</dbReference>
<dbReference type="GO" id="GO:0046677">
    <property type="term" value="P:response to antibiotic"/>
    <property type="evidence" value="ECO:0007669"/>
    <property type="project" value="UniProtKB-KW"/>
</dbReference>
<dbReference type="PANTHER" id="PTHR42718:SF42">
    <property type="entry name" value="EXPORT PROTEIN"/>
    <property type="match status" value="1"/>
</dbReference>
<dbReference type="InterPro" id="IPR020846">
    <property type="entry name" value="MFS_dom"/>
</dbReference>
<dbReference type="Proteomes" id="UP000271554">
    <property type="component" value="Chromosome"/>
</dbReference>
<dbReference type="Gene3D" id="1.20.1250.20">
    <property type="entry name" value="MFS general substrate transporter like domains"/>
    <property type="match status" value="1"/>
</dbReference>
<evidence type="ECO:0000256" key="3">
    <source>
        <dbReference type="ARBA" id="ARBA00022989"/>
    </source>
</evidence>